<sequence>MASEDRADVEPRVKIYFARGFIRMASTGPKPLVFCGPSGSGKSTLLQKLLLDFPDKFGFSVSHTTRRPREGEVDGVHYHFTTVKQMENDIKQGRFIESATFGGNLYGTSKESVERVSKAGKVCILDIDVQGVKKVKQTALNPLYVFIKPPSLDELESRLRKRNTENDESLKMRLKIANEEMKYAEDPNNFDFVVINDNLENAYYQLKEFVNRKIILNSGDTTEN</sequence>
<dbReference type="Gene3D" id="3.40.50.300">
    <property type="entry name" value="P-loop containing nucleotide triphosphate hydrolases"/>
    <property type="match status" value="1"/>
</dbReference>
<keyword evidence="3" id="KW-0808">Transferase</keyword>
<comment type="caution">
    <text evidence="8">The sequence shown here is derived from an EMBL/GenBank/DDBJ whole genome shotgun (WGS) entry which is preliminary data.</text>
</comment>
<keyword evidence="5" id="KW-0418">Kinase</keyword>
<feature type="domain" description="Guanylate kinase-like" evidence="7">
    <location>
        <begin position="29"/>
        <end position="211"/>
    </location>
</feature>
<proteinExistence type="inferred from homology"/>
<dbReference type="EMBL" id="JARPUR010000008">
    <property type="protein sequence ID" value="KAK4871735.1"/>
    <property type="molecule type" value="Genomic_DNA"/>
</dbReference>
<evidence type="ECO:0000259" key="7">
    <source>
        <dbReference type="PROSITE" id="PS50052"/>
    </source>
</evidence>
<dbReference type="NCBIfam" id="TIGR03263">
    <property type="entry name" value="guanyl_kin"/>
    <property type="match status" value="1"/>
</dbReference>
<dbReference type="InterPro" id="IPR017665">
    <property type="entry name" value="Guanylate_kinase"/>
</dbReference>
<dbReference type="InterPro" id="IPR020590">
    <property type="entry name" value="Guanylate_kinase_CS"/>
</dbReference>
<evidence type="ECO:0000256" key="3">
    <source>
        <dbReference type="ARBA" id="ARBA00022679"/>
    </source>
</evidence>
<dbReference type="PROSITE" id="PS50052">
    <property type="entry name" value="GUANYLATE_KINASE_2"/>
    <property type="match status" value="1"/>
</dbReference>
<dbReference type="AlphaFoldDB" id="A0AAN7NTS1"/>
<dbReference type="EC" id="2.7.4.8" evidence="2"/>
<dbReference type="InterPro" id="IPR008145">
    <property type="entry name" value="GK/Ca_channel_bsu"/>
</dbReference>
<dbReference type="InterPro" id="IPR027417">
    <property type="entry name" value="P-loop_NTPase"/>
</dbReference>
<evidence type="ECO:0000256" key="2">
    <source>
        <dbReference type="ARBA" id="ARBA00012961"/>
    </source>
</evidence>
<dbReference type="SMART" id="SM00072">
    <property type="entry name" value="GuKc"/>
    <property type="match status" value="1"/>
</dbReference>
<keyword evidence="4" id="KW-0547">Nucleotide-binding</keyword>
<dbReference type="PANTHER" id="PTHR23117:SF13">
    <property type="entry name" value="GUANYLATE KINASE"/>
    <property type="match status" value="1"/>
</dbReference>
<name>A0AAN7NTS1_9COLE</name>
<reference evidence="9" key="1">
    <citation type="submission" date="2023-01" db="EMBL/GenBank/DDBJ databases">
        <title>Key to firefly adult light organ development and bioluminescence: homeobox transcription factors regulate luciferase expression and transportation to peroxisome.</title>
        <authorList>
            <person name="Fu X."/>
        </authorList>
    </citation>
    <scope>NUCLEOTIDE SEQUENCE [LARGE SCALE GENOMIC DNA]</scope>
</reference>
<dbReference type="GO" id="GO:0005524">
    <property type="term" value="F:ATP binding"/>
    <property type="evidence" value="ECO:0007669"/>
    <property type="project" value="UniProtKB-KW"/>
</dbReference>
<dbReference type="SUPFAM" id="SSF52540">
    <property type="entry name" value="P-loop containing nucleoside triphosphate hydrolases"/>
    <property type="match status" value="1"/>
</dbReference>
<evidence type="ECO:0000256" key="6">
    <source>
        <dbReference type="ARBA" id="ARBA00022840"/>
    </source>
</evidence>
<dbReference type="InterPro" id="IPR008144">
    <property type="entry name" value="Guanylate_kin-like_dom"/>
</dbReference>
<dbReference type="GO" id="GO:0005829">
    <property type="term" value="C:cytosol"/>
    <property type="evidence" value="ECO:0007669"/>
    <property type="project" value="TreeGrafter"/>
</dbReference>
<keyword evidence="9" id="KW-1185">Reference proteome</keyword>
<organism evidence="8 9">
    <name type="scientific">Aquatica leii</name>
    <dbReference type="NCBI Taxonomy" id="1421715"/>
    <lineage>
        <taxon>Eukaryota</taxon>
        <taxon>Metazoa</taxon>
        <taxon>Ecdysozoa</taxon>
        <taxon>Arthropoda</taxon>
        <taxon>Hexapoda</taxon>
        <taxon>Insecta</taxon>
        <taxon>Pterygota</taxon>
        <taxon>Neoptera</taxon>
        <taxon>Endopterygota</taxon>
        <taxon>Coleoptera</taxon>
        <taxon>Polyphaga</taxon>
        <taxon>Elateriformia</taxon>
        <taxon>Elateroidea</taxon>
        <taxon>Lampyridae</taxon>
        <taxon>Luciolinae</taxon>
        <taxon>Aquatica</taxon>
    </lineage>
</organism>
<dbReference type="PROSITE" id="PS00856">
    <property type="entry name" value="GUANYLATE_KINASE_1"/>
    <property type="match status" value="1"/>
</dbReference>
<dbReference type="CDD" id="cd00071">
    <property type="entry name" value="GMPK"/>
    <property type="match status" value="1"/>
</dbReference>
<evidence type="ECO:0000256" key="5">
    <source>
        <dbReference type="ARBA" id="ARBA00022777"/>
    </source>
</evidence>
<dbReference type="Proteomes" id="UP001353858">
    <property type="component" value="Unassembled WGS sequence"/>
</dbReference>
<comment type="similarity">
    <text evidence="1">Belongs to the guanylate kinase family.</text>
</comment>
<accession>A0AAN7NTS1</accession>
<protein>
    <recommendedName>
        <fullName evidence="2">guanylate kinase</fullName>
        <ecNumber evidence="2">2.7.4.8</ecNumber>
    </recommendedName>
</protein>
<evidence type="ECO:0000256" key="4">
    <source>
        <dbReference type="ARBA" id="ARBA00022741"/>
    </source>
</evidence>
<dbReference type="FunFam" id="3.40.50.300:FF:000776">
    <property type="entry name" value="Guanylate kinase 2"/>
    <property type="match status" value="1"/>
</dbReference>
<dbReference type="PANTHER" id="PTHR23117">
    <property type="entry name" value="GUANYLATE KINASE-RELATED"/>
    <property type="match status" value="1"/>
</dbReference>
<keyword evidence="6" id="KW-0067">ATP-binding</keyword>
<evidence type="ECO:0000313" key="8">
    <source>
        <dbReference type="EMBL" id="KAK4871735.1"/>
    </source>
</evidence>
<evidence type="ECO:0000256" key="1">
    <source>
        <dbReference type="ARBA" id="ARBA00005790"/>
    </source>
</evidence>
<dbReference type="Pfam" id="PF00625">
    <property type="entry name" value="Guanylate_kin"/>
    <property type="match status" value="1"/>
</dbReference>
<evidence type="ECO:0000313" key="9">
    <source>
        <dbReference type="Proteomes" id="UP001353858"/>
    </source>
</evidence>
<gene>
    <name evidence="8" type="ORF">RN001_015859</name>
</gene>
<dbReference type="GO" id="GO:0004385">
    <property type="term" value="F:GMP kinase activity"/>
    <property type="evidence" value="ECO:0007669"/>
    <property type="project" value="UniProtKB-EC"/>
</dbReference>